<dbReference type="Proteomes" id="UP000658733">
    <property type="component" value="Unassembled WGS sequence"/>
</dbReference>
<comment type="caution">
    <text evidence="1">The sequence shown here is derived from an EMBL/GenBank/DDBJ whole genome shotgun (WGS) entry which is preliminary data.</text>
</comment>
<reference evidence="1" key="1">
    <citation type="submission" date="2020-10" db="EMBL/GenBank/DDBJ databases">
        <title>Dehalococcoides mccartyi of a TCE/Cr reducing biochatode.</title>
        <authorList>
            <person name="Matturro B."/>
        </authorList>
    </citation>
    <scope>NUCLEOTIDE SEQUENCE</scope>
    <source>
        <strain evidence="1">Bin4</strain>
    </source>
</reference>
<protein>
    <submittedName>
        <fullName evidence="1">Uncharacterized protein</fullName>
    </submittedName>
</protein>
<name>A0A843ASF7_METAZ</name>
<dbReference type="EMBL" id="JADIIN010000075">
    <property type="protein sequence ID" value="MBF4469640.1"/>
    <property type="molecule type" value="Genomic_DNA"/>
</dbReference>
<evidence type="ECO:0000313" key="1">
    <source>
        <dbReference type="EMBL" id="MBF4469640.1"/>
    </source>
</evidence>
<organism evidence="1 2">
    <name type="scientific">Methanobrevibacter arboriphilus</name>
    <dbReference type="NCBI Taxonomy" id="39441"/>
    <lineage>
        <taxon>Archaea</taxon>
        <taxon>Methanobacteriati</taxon>
        <taxon>Methanobacteriota</taxon>
        <taxon>Methanomada group</taxon>
        <taxon>Methanobacteria</taxon>
        <taxon>Methanobacteriales</taxon>
        <taxon>Methanobacteriaceae</taxon>
        <taxon>Methanobrevibacter</taxon>
    </lineage>
</organism>
<dbReference type="RefSeq" id="WP_278524260.1">
    <property type="nucleotide sequence ID" value="NZ_JADIIN010000075.1"/>
</dbReference>
<accession>A0A843ASF7</accession>
<evidence type="ECO:0000313" key="2">
    <source>
        <dbReference type="Proteomes" id="UP000658733"/>
    </source>
</evidence>
<gene>
    <name evidence="1" type="ORF">ISP01_09575</name>
</gene>
<dbReference type="SUPFAM" id="SSF49899">
    <property type="entry name" value="Concanavalin A-like lectins/glucanases"/>
    <property type="match status" value="1"/>
</dbReference>
<proteinExistence type="predicted"/>
<dbReference type="InterPro" id="IPR013320">
    <property type="entry name" value="ConA-like_dom_sf"/>
</dbReference>
<dbReference type="AlphaFoldDB" id="A0A843ASF7"/>
<sequence length="478" mass="54280">MAYTNDNLNSEELAELYNSSAKNIMFPENPVGNFIYQMYGHLEDDNLLFKSANANNIFLCDDTDLSKIGERYGIIKPTDYTNFEYRLLIALGTFPVVYKAIMEKVLKNLFHDEVTNTEDMYISTSSSNFKYSSIDKTNSRMSNKDSLKDVMSTKTENFIIFLPDNVDKTSLCNVLKDLDLPYVVDGGCSDPVIDIILLPTTEDYYNYVFYPDNIYDVSNLDDNYSIELGSPDSTKLNIVDGSLVIDVDIYNRVNLINNHQFFVTGEYSGIVFKKLSPILDNKYLEFTGRTQYINTNYIPSTSTEIEVSFEYNGTANSYWRIMFGTGNISIWGVQSQSQRYGGQYITPTGSDNIVDNISLNAKHKIKLKKENNNANIYFNDTLVSSRSDITTPSAYSYFIGNRNINGTPVSSQYWEGRIYRFKVWENSELVMDLYPIEANETITIDSGTFTATSSGFINLMNGELFYNKGSGSLNIGYK</sequence>